<protein>
    <recommendedName>
        <fullName evidence="2">Tail fiber protein</fullName>
    </recommendedName>
</protein>
<dbReference type="EMBL" id="PP869623">
    <property type="protein sequence ID" value="XCN27896.1"/>
    <property type="molecule type" value="Genomic_DNA"/>
</dbReference>
<accession>A0AAU8KZT5</accession>
<reference evidence="1" key="1">
    <citation type="submission" date="2024-06" db="EMBL/GenBank/DDBJ databases">
        <authorList>
            <person name="Melgar S."/>
            <person name="Ryabinky S."/>
            <person name="Merugu K."/>
            <person name="Desisa B."/>
            <person name="Truong H."/>
            <person name="Jamal R."/>
            <person name="Sandhu A."/>
            <person name="Johnson A."/>
        </authorList>
    </citation>
    <scope>NUCLEOTIDE SEQUENCE</scope>
</reference>
<sequence length="427" mass="45287">MAIYSSAFTGQEIDRILGEVAGKINTADIVDDPKVGESTTPASSRLMKEAYDKLDSQKDILDNKVLRIDQGEQTVNGKKKFASQLEANGGIKIPTSKVLEITDIATVDTSAVNLKQLKQHGLSVDSPGAAIKMTALETGYLRLDLNFNSLSQIPDNVAPDTHVVMVGETPYKVSDQIFRDEIYADARFVSLSNSNSGKVDTTTFNNTVTGLNNSINQRVLISTYNVDLAATNDALNARVLTTTYTAKMTALDAADAARVLTTTYTAGMATKVDVTTYNTAISSINTSLNGKVDTTTYNTKMTALDGQISTINTSIGTINTSLGTKMDYAKSGTGTAAAGATTNLITFAKKEVAMYVVSAVWAGVAKPAVFEVYMTNDGTSAFVDSRAIFAGSLTFTASLTGGNMVLQAVNGDSGKAVTLSYKTLVQY</sequence>
<evidence type="ECO:0008006" key="2">
    <source>
        <dbReference type="Google" id="ProtNLM"/>
    </source>
</evidence>
<organism evidence="1">
    <name type="scientific">Serratia phage Kevin</name>
    <dbReference type="NCBI Taxonomy" id="3161161"/>
    <lineage>
        <taxon>Viruses</taxon>
        <taxon>Duplodnaviria</taxon>
        <taxon>Heunggongvirae</taxon>
        <taxon>Uroviricota</taxon>
        <taxon>Caudoviricetes</taxon>
        <taxon>Pantevenvirales</taxon>
        <taxon>Ackermannviridae</taxon>
        <taxon>Miltonvirus</taxon>
    </lineage>
</organism>
<proteinExistence type="predicted"/>
<name>A0AAU8KZT5_9CAUD</name>
<evidence type="ECO:0000313" key="1">
    <source>
        <dbReference type="EMBL" id="XCN27896.1"/>
    </source>
</evidence>